<dbReference type="AlphaFoldDB" id="A0A430JAS5"/>
<organism evidence="1 2">
    <name type="scientific">Paenibacillus whitsoniae</name>
    <dbReference type="NCBI Taxonomy" id="2496558"/>
    <lineage>
        <taxon>Bacteria</taxon>
        <taxon>Bacillati</taxon>
        <taxon>Bacillota</taxon>
        <taxon>Bacilli</taxon>
        <taxon>Bacillales</taxon>
        <taxon>Paenibacillaceae</taxon>
        <taxon>Paenibacillus</taxon>
    </lineage>
</organism>
<keyword evidence="2" id="KW-1185">Reference proteome</keyword>
<name>A0A430JAS5_9BACL</name>
<dbReference type="RefSeq" id="WP_126142768.1">
    <property type="nucleotide sequence ID" value="NZ_RXHU01000056.1"/>
</dbReference>
<gene>
    <name evidence="1" type="ORF">EJQ19_18730</name>
</gene>
<evidence type="ECO:0000313" key="1">
    <source>
        <dbReference type="EMBL" id="RTE08131.1"/>
    </source>
</evidence>
<dbReference type="Proteomes" id="UP000276128">
    <property type="component" value="Unassembled WGS sequence"/>
</dbReference>
<evidence type="ECO:0000313" key="2">
    <source>
        <dbReference type="Proteomes" id="UP000276128"/>
    </source>
</evidence>
<comment type="caution">
    <text evidence="1">The sequence shown here is derived from an EMBL/GenBank/DDBJ whole genome shotgun (WGS) entry which is preliminary data.</text>
</comment>
<protein>
    <submittedName>
        <fullName evidence="1">Uncharacterized protein</fullName>
    </submittedName>
</protein>
<reference evidence="1 2" key="1">
    <citation type="submission" date="2018-12" db="EMBL/GenBank/DDBJ databases">
        <title>Bacillus ochoae sp. nov., Paenibacillus whitsoniae sp. nov., Paenibacillus spiritus sp. nov. Isolated from the Mars Exploration Rover during spacecraft assembly.</title>
        <authorList>
            <person name="Seuylemezian A."/>
            <person name="Vaishampayan P."/>
        </authorList>
    </citation>
    <scope>NUCLEOTIDE SEQUENCE [LARGE SCALE GENOMIC DNA]</scope>
    <source>
        <strain evidence="1 2">MER 54</strain>
    </source>
</reference>
<proteinExistence type="predicted"/>
<sequence length="76" mass="8692">MSQSTSKALAVRISQIDRTLEEITYYLLRQIVTPDSQFAYLAMAALPETSLVNFVHRAFWLYCRGGQASVLTIWLH</sequence>
<accession>A0A430JAS5</accession>
<dbReference type="EMBL" id="RXHU01000056">
    <property type="protein sequence ID" value="RTE08131.1"/>
    <property type="molecule type" value="Genomic_DNA"/>
</dbReference>